<reference evidence="1 2" key="2">
    <citation type="submission" date="2018-11" db="EMBL/GenBank/DDBJ databases">
        <authorList>
            <consortium name="Pathogen Informatics"/>
        </authorList>
    </citation>
    <scope>NUCLEOTIDE SEQUENCE [LARGE SCALE GENOMIC DNA]</scope>
</reference>
<protein>
    <submittedName>
        <fullName evidence="1 3">Uncharacterized protein</fullName>
    </submittedName>
</protein>
<evidence type="ECO:0000313" key="2">
    <source>
        <dbReference type="Proteomes" id="UP000050794"/>
    </source>
</evidence>
<dbReference type="EMBL" id="UYWY01023174">
    <property type="protein sequence ID" value="VDM47213.1"/>
    <property type="molecule type" value="Genomic_DNA"/>
</dbReference>
<keyword evidence="2" id="KW-1185">Reference proteome</keyword>
<reference evidence="3" key="1">
    <citation type="submission" date="2016-06" db="UniProtKB">
        <authorList>
            <consortium name="WormBaseParasite"/>
        </authorList>
    </citation>
    <scope>IDENTIFICATION</scope>
</reference>
<proteinExistence type="predicted"/>
<dbReference type="Proteomes" id="UP000050794">
    <property type="component" value="Unassembled WGS sequence"/>
</dbReference>
<name>A0A183V572_TOXCA</name>
<organism evidence="2 3">
    <name type="scientific">Toxocara canis</name>
    <name type="common">Canine roundworm</name>
    <dbReference type="NCBI Taxonomy" id="6265"/>
    <lineage>
        <taxon>Eukaryota</taxon>
        <taxon>Metazoa</taxon>
        <taxon>Ecdysozoa</taxon>
        <taxon>Nematoda</taxon>
        <taxon>Chromadorea</taxon>
        <taxon>Rhabditida</taxon>
        <taxon>Spirurina</taxon>
        <taxon>Ascaridomorpha</taxon>
        <taxon>Ascaridoidea</taxon>
        <taxon>Toxocaridae</taxon>
        <taxon>Toxocara</taxon>
    </lineage>
</organism>
<dbReference type="WBParaSite" id="TCNE_0001589301-mRNA-1">
    <property type="protein sequence ID" value="TCNE_0001589301-mRNA-1"/>
    <property type="gene ID" value="TCNE_0001589301"/>
</dbReference>
<evidence type="ECO:0000313" key="3">
    <source>
        <dbReference type="WBParaSite" id="TCNE_0001589301-mRNA-1"/>
    </source>
</evidence>
<gene>
    <name evidence="1" type="ORF">TCNE_LOCUS15892</name>
</gene>
<sequence length="124" mass="13846">MWNVVCQVEGQRIGFAGHALLFSSTVLVPNTVRCSCNWGRYLPVLSESEGSSDRSCVIGNASIDNVLCDGPCMLLNVTFEHRSSTHIIGMYVVMILFALKQNFCNSCGSFSWMKYFQGRIHIRS</sequence>
<accession>A0A183V572</accession>
<dbReference type="AlphaFoldDB" id="A0A183V572"/>
<evidence type="ECO:0000313" key="1">
    <source>
        <dbReference type="EMBL" id="VDM47213.1"/>
    </source>
</evidence>